<accession>A0A7J6KXU3</accession>
<name>A0A7J6KXU3_PERCH</name>
<keyword evidence="2" id="KW-1185">Reference proteome</keyword>
<dbReference type="AlphaFoldDB" id="A0A7J6KXU3"/>
<evidence type="ECO:0000313" key="2">
    <source>
        <dbReference type="Proteomes" id="UP000591131"/>
    </source>
</evidence>
<proteinExistence type="predicted"/>
<feature type="non-terminal residue" evidence="1">
    <location>
        <position position="1"/>
    </location>
</feature>
<gene>
    <name evidence="1" type="ORF">FOL47_000520</name>
</gene>
<protein>
    <submittedName>
        <fullName evidence="1">Uncharacterized protein</fullName>
    </submittedName>
</protein>
<dbReference type="Proteomes" id="UP000591131">
    <property type="component" value="Unassembled WGS sequence"/>
</dbReference>
<reference evidence="1 2" key="1">
    <citation type="submission" date="2020-04" db="EMBL/GenBank/DDBJ databases">
        <title>Perkinsus chesapeaki whole genome sequence.</title>
        <authorList>
            <person name="Bogema D.R."/>
        </authorList>
    </citation>
    <scope>NUCLEOTIDE SEQUENCE [LARGE SCALE GENOMIC DNA]</scope>
    <source>
        <strain evidence="1">ATCC PRA-425</strain>
    </source>
</reference>
<dbReference type="EMBL" id="JAAPAO010001094">
    <property type="protein sequence ID" value="KAF4651246.1"/>
    <property type="molecule type" value="Genomic_DNA"/>
</dbReference>
<evidence type="ECO:0000313" key="1">
    <source>
        <dbReference type="EMBL" id="KAF4651246.1"/>
    </source>
</evidence>
<sequence>MSTSRQAFRSPADRTHLESLASAAVQLRALEASPFSSLIKPHKKPPAPRQIAQFLCQQQATEGSSISRILQLSAYYMTLSSVSATSLRQYLSGRRCYISFVDCLAVVSGRTLLYFPPSSSTLRLWLSTFRSSATAANYLTHVRKWASLLHLEEGALRDPILELGLRGLSNLNPAGTRKMLPLHLRKLAKIVTHVKSSSGRASHIGNTRPKLRPVLLCPLSLYA</sequence>
<organism evidence="1 2">
    <name type="scientific">Perkinsus chesapeaki</name>
    <name type="common">Clam parasite</name>
    <name type="synonym">Perkinsus andrewsi</name>
    <dbReference type="NCBI Taxonomy" id="330153"/>
    <lineage>
        <taxon>Eukaryota</taxon>
        <taxon>Sar</taxon>
        <taxon>Alveolata</taxon>
        <taxon>Perkinsozoa</taxon>
        <taxon>Perkinsea</taxon>
        <taxon>Perkinsida</taxon>
        <taxon>Perkinsidae</taxon>
        <taxon>Perkinsus</taxon>
    </lineage>
</organism>
<comment type="caution">
    <text evidence="1">The sequence shown here is derived from an EMBL/GenBank/DDBJ whole genome shotgun (WGS) entry which is preliminary data.</text>
</comment>